<feature type="transmembrane region" description="Helical" evidence="2">
    <location>
        <begin position="23"/>
        <end position="48"/>
    </location>
</feature>
<dbReference type="Proteomes" id="UP000027361">
    <property type="component" value="Unassembled WGS sequence"/>
</dbReference>
<feature type="compositionally biased region" description="Basic and acidic residues" evidence="1">
    <location>
        <begin position="88"/>
        <end position="98"/>
    </location>
</feature>
<accession>A0A066WQ03</accession>
<gene>
    <name evidence="3" type="ORF">K437DRAFT_162057</name>
</gene>
<dbReference type="GeneID" id="25261747"/>
<feature type="compositionally biased region" description="Polar residues" evidence="1">
    <location>
        <begin position="100"/>
        <end position="117"/>
    </location>
</feature>
<keyword evidence="2" id="KW-0812">Transmembrane</keyword>
<name>A0A066WQ03_TILAU</name>
<organism evidence="3 4">
    <name type="scientific">Tilletiaria anomala (strain ATCC 24038 / CBS 436.72 / UBC 951)</name>
    <dbReference type="NCBI Taxonomy" id="1037660"/>
    <lineage>
        <taxon>Eukaryota</taxon>
        <taxon>Fungi</taxon>
        <taxon>Dikarya</taxon>
        <taxon>Basidiomycota</taxon>
        <taxon>Ustilaginomycotina</taxon>
        <taxon>Exobasidiomycetes</taxon>
        <taxon>Georgefischeriales</taxon>
        <taxon>Tilletiariaceae</taxon>
        <taxon>Tilletiaria</taxon>
    </lineage>
</organism>
<feature type="compositionally biased region" description="Polar residues" evidence="1">
    <location>
        <begin position="72"/>
        <end position="85"/>
    </location>
</feature>
<feature type="region of interest" description="Disordered" evidence="1">
    <location>
        <begin position="54"/>
        <end position="124"/>
    </location>
</feature>
<keyword evidence="2" id="KW-1133">Transmembrane helix</keyword>
<evidence type="ECO:0000313" key="4">
    <source>
        <dbReference type="Proteomes" id="UP000027361"/>
    </source>
</evidence>
<dbReference type="HOGENOM" id="CLU_1929066_0_0_1"/>
<evidence type="ECO:0000256" key="2">
    <source>
        <dbReference type="SAM" id="Phobius"/>
    </source>
</evidence>
<keyword evidence="2" id="KW-0472">Membrane</keyword>
<dbReference type="AlphaFoldDB" id="A0A066WQ03"/>
<dbReference type="InParanoid" id="A0A066WQ03"/>
<dbReference type="EMBL" id="JMSN01000007">
    <property type="protein sequence ID" value="KDN52705.1"/>
    <property type="molecule type" value="Genomic_DNA"/>
</dbReference>
<keyword evidence="4" id="KW-1185">Reference proteome</keyword>
<evidence type="ECO:0000313" key="3">
    <source>
        <dbReference type="EMBL" id="KDN52705.1"/>
    </source>
</evidence>
<protein>
    <submittedName>
        <fullName evidence="3">Uncharacterized protein</fullName>
    </submittedName>
</protein>
<comment type="caution">
    <text evidence="3">The sequence shown here is derived from an EMBL/GenBank/DDBJ whole genome shotgun (WGS) entry which is preliminary data.</text>
</comment>
<evidence type="ECO:0000256" key="1">
    <source>
        <dbReference type="SAM" id="MobiDB-lite"/>
    </source>
</evidence>
<proteinExistence type="predicted"/>
<reference evidence="3 4" key="1">
    <citation type="submission" date="2014-05" db="EMBL/GenBank/DDBJ databases">
        <title>Draft genome sequence of a rare smut relative, Tilletiaria anomala UBC 951.</title>
        <authorList>
            <consortium name="DOE Joint Genome Institute"/>
            <person name="Toome M."/>
            <person name="Kuo A."/>
            <person name="Henrissat B."/>
            <person name="Lipzen A."/>
            <person name="Tritt A."/>
            <person name="Yoshinaga Y."/>
            <person name="Zane M."/>
            <person name="Barry K."/>
            <person name="Grigoriev I.V."/>
            <person name="Spatafora J.W."/>
            <person name="Aimea M.C."/>
        </authorList>
    </citation>
    <scope>NUCLEOTIDE SEQUENCE [LARGE SCALE GENOMIC DNA]</scope>
    <source>
        <strain evidence="3 4">UBC 951</strain>
    </source>
</reference>
<feature type="compositionally biased region" description="Basic and acidic residues" evidence="1">
    <location>
        <begin position="54"/>
        <end position="64"/>
    </location>
</feature>
<dbReference type="RefSeq" id="XP_013245544.1">
    <property type="nucleotide sequence ID" value="XM_013390090.1"/>
</dbReference>
<sequence length="131" mass="14146">MHLHWCTRRGCCPSTPPVKLSKALYGAAASLIGIVAYTCIVDVSYLAWPSAHLDRKNKAGHPGDAHPPPLPQHSTPSAVLDNSKNLRVHSDRAREANRKSVMSTSAAAPVPANTSMTHDPHARDHIQHLVV</sequence>